<dbReference type="GO" id="GO:0003677">
    <property type="term" value="F:DNA binding"/>
    <property type="evidence" value="ECO:0007669"/>
    <property type="project" value="UniProtKB-KW"/>
</dbReference>
<evidence type="ECO:0000256" key="3">
    <source>
        <dbReference type="SAM" id="MobiDB-lite"/>
    </source>
</evidence>
<evidence type="ECO:0000256" key="1">
    <source>
        <dbReference type="ARBA" id="ARBA00023125"/>
    </source>
</evidence>
<dbReference type="SUPFAM" id="SSF53041">
    <property type="entry name" value="Resolvase-like"/>
    <property type="match status" value="1"/>
</dbReference>
<evidence type="ECO:0000256" key="2">
    <source>
        <dbReference type="ARBA" id="ARBA00023172"/>
    </source>
</evidence>
<name>A0A386WGH6_9ACTN</name>
<dbReference type="EMBL" id="CP024087">
    <property type="protein sequence ID" value="AYF27536.1"/>
    <property type="molecule type" value="Genomic_DNA"/>
</dbReference>
<proteinExistence type="predicted"/>
<sequence>MRALMALRISKDADDSTSIERQQGDCTSEVARMGASLVASVTDPDVSARKTTPFERPELGPYLTDPVLAASYDLIVWQRLDRAVRSMRDMHELAAWSLNNRKKLLFVQGPGGNPLLLDFSNGPLDPIAELMLTLFAFAAQIESQSISERTKGLASYLRNNARWVGGNIPYGYKPIDNPDGDGKILVPDEHSSEILREIIARAIDGETPEAICRSLDSRGVPTPKNYQRKLLGKPMELTTKAGRPVKWNPSSLRTELLRNRSILGETTVFVRDEKGKIRKDDNGKLMKQTVRDSNGMPILRAEPLVSLEDWEKLQAVLDGRAKSQAPRRRDANPYLGILKCPACGRNQHHRGWHDAAGRKYAYFYCPDKCFPALSTNHLDPIVSGALLDSFGDLEVFEKRYVPGEDHSQELTQVRSAIDSLADEKDAGLHDHDLDRYMKRMTRLVEREKTLMALPSRPAGFEWIPSGRTYREAWETSSVDERRQLLLDAGVSVFAAKPKDDQDQAKIIDTIMRTQARERGIIAMTPKVAAVFLFSHEIEARLTNNADWTPPAQPPKASLRRHATKG</sequence>
<protein>
    <recommendedName>
        <fullName evidence="4">Recombinase domain-containing protein</fullName>
    </recommendedName>
</protein>
<dbReference type="Pfam" id="PF00239">
    <property type="entry name" value="Resolvase"/>
    <property type="match status" value="1"/>
</dbReference>
<accession>A0A386WGH6</accession>
<keyword evidence="2" id="KW-0233">DNA recombination</keyword>
<dbReference type="AlphaFoldDB" id="A0A386WGH6"/>
<dbReference type="Pfam" id="PF07508">
    <property type="entry name" value="Recombinase"/>
    <property type="match status" value="1"/>
</dbReference>
<feature type="region of interest" description="Disordered" evidence="3">
    <location>
        <begin position="544"/>
        <end position="565"/>
    </location>
</feature>
<dbReference type="PROSITE" id="PS51737">
    <property type="entry name" value="RECOMBINASE_DNA_BIND"/>
    <property type="match status" value="1"/>
</dbReference>
<dbReference type="InterPro" id="IPR036162">
    <property type="entry name" value="Resolvase-like_N_sf"/>
</dbReference>
<evidence type="ECO:0000313" key="6">
    <source>
        <dbReference type="Proteomes" id="UP000267804"/>
    </source>
</evidence>
<evidence type="ECO:0000313" key="5">
    <source>
        <dbReference type="EMBL" id="AYF27536.1"/>
    </source>
</evidence>
<dbReference type="InterPro" id="IPR006119">
    <property type="entry name" value="Resolv_N"/>
</dbReference>
<keyword evidence="1" id="KW-0238">DNA-binding</keyword>
<dbReference type="PANTHER" id="PTHR30461:SF2">
    <property type="entry name" value="SERINE RECOMBINASE PINE-RELATED"/>
    <property type="match status" value="1"/>
</dbReference>
<dbReference type="Proteomes" id="UP000267804">
    <property type="component" value="Chromosome"/>
</dbReference>
<dbReference type="GO" id="GO:0000150">
    <property type="term" value="F:DNA strand exchange activity"/>
    <property type="evidence" value="ECO:0007669"/>
    <property type="project" value="InterPro"/>
</dbReference>
<dbReference type="Gene3D" id="3.90.1750.20">
    <property type="entry name" value="Putative Large Serine Recombinase, Chain B, Domain 2"/>
    <property type="match status" value="1"/>
</dbReference>
<dbReference type="RefSeq" id="WP_120569837.1">
    <property type="nucleotide sequence ID" value="NZ_CP024087.1"/>
</dbReference>
<dbReference type="SMART" id="SM00857">
    <property type="entry name" value="Resolvase"/>
    <property type="match status" value="1"/>
</dbReference>
<gene>
    <name evidence="5" type="ORF">CSH63_08855</name>
</gene>
<organism evidence="5 6">
    <name type="scientific">Micromonospora tulbaghiae</name>
    <dbReference type="NCBI Taxonomy" id="479978"/>
    <lineage>
        <taxon>Bacteria</taxon>
        <taxon>Bacillati</taxon>
        <taxon>Actinomycetota</taxon>
        <taxon>Actinomycetes</taxon>
        <taxon>Micromonosporales</taxon>
        <taxon>Micromonosporaceae</taxon>
        <taxon>Micromonospora</taxon>
    </lineage>
</organism>
<dbReference type="InterPro" id="IPR050639">
    <property type="entry name" value="SSR_resolvase"/>
</dbReference>
<dbReference type="InterPro" id="IPR011109">
    <property type="entry name" value="DNA_bind_recombinase_dom"/>
</dbReference>
<feature type="domain" description="Recombinase" evidence="4">
    <location>
        <begin position="169"/>
        <end position="323"/>
    </location>
</feature>
<dbReference type="Gene3D" id="3.40.50.1390">
    <property type="entry name" value="Resolvase, N-terminal catalytic domain"/>
    <property type="match status" value="1"/>
</dbReference>
<dbReference type="PANTHER" id="PTHR30461">
    <property type="entry name" value="DNA-INVERTASE FROM LAMBDOID PROPHAGE"/>
    <property type="match status" value="1"/>
</dbReference>
<reference evidence="5 6" key="1">
    <citation type="submission" date="2017-10" db="EMBL/GenBank/DDBJ databases">
        <title>Integration of genomic and chemical information greatly accelerates assignment of the full stereostructure of myelolactone, a potent inhibitor of myeloma from a marine-derived Micromonospora.</title>
        <authorList>
            <person name="Kim M.C."/>
            <person name="Machado H."/>
            <person name="Jensen P.R."/>
            <person name="Fenical W."/>
        </authorList>
    </citation>
    <scope>NUCLEOTIDE SEQUENCE [LARGE SCALE GENOMIC DNA]</scope>
    <source>
        <strain evidence="5 6">CNY-010</strain>
    </source>
</reference>
<dbReference type="CDD" id="cd00338">
    <property type="entry name" value="Ser_Recombinase"/>
    <property type="match status" value="1"/>
</dbReference>
<dbReference type="KEGG" id="mtua:CSH63_08855"/>
<dbReference type="InterPro" id="IPR038109">
    <property type="entry name" value="DNA_bind_recomb_sf"/>
</dbReference>
<evidence type="ECO:0000259" key="4">
    <source>
        <dbReference type="PROSITE" id="PS51737"/>
    </source>
</evidence>